<dbReference type="EMBL" id="JH431446">
    <property type="status" value="NOT_ANNOTATED_CDS"/>
    <property type="molecule type" value="Genomic_DNA"/>
</dbReference>
<dbReference type="STRING" id="126957.T1ISR8"/>
<evidence type="ECO:0000313" key="1">
    <source>
        <dbReference type="EnsemblMetazoa" id="SMAR004152-PA"/>
    </source>
</evidence>
<evidence type="ECO:0008006" key="3">
    <source>
        <dbReference type="Google" id="ProtNLM"/>
    </source>
</evidence>
<dbReference type="HOGENOM" id="CLU_2213206_0_0_1"/>
<name>T1ISR8_STRMM</name>
<dbReference type="EnsemblMetazoa" id="SMAR004152-RA">
    <property type="protein sequence ID" value="SMAR004152-PA"/>
    <property type="gene ID" value="SMAR004152"/>
</dbReference>
<dbReference type="Gene3D" id="3.40.640.10">
    <property type="entry name" value="Type I PLP-dependent aspartate aminotransferase-like (Major domain)"/>
    <property type="match status" value="1"/>
</dbReference>
<accession>T1ISR8</accession>
<dbReference type="Proteomes" id="UP000014500">
    <property type="component" value="Unassembled WGS sequence"/>
</dbReference>
<dbReference type="eggNOG" id="KOG2142">
    <property type="taxonomic scope" value="Eukaryota"/>
</dbReference>
<protein>
    <recommendedName>
        <fullName evidence="3">Aminotransferase class V domain-containing protein</fullName>
    </recommendedName>
</protein>
<reference evidence="2" key="1">
    <citation type="submission" date="2011-05" db="EMBL/GenBank/DDBJ databases">
        <authorList>
            <person name="Richards S.R."/>
            <person name="Qu J."/>
            <person name="Jiang H."/>
            <person name="Jhangiani S.N."/>
            <person name="Agravi P."/>
            <person name="Goodspeed R."/>
            <person name="Gross S."/>
            <person name="Mandapat C."/>
            <person name="Jackson L."/>
            <person name="Mathew T."/>
            <person name="Pu L."/>
            <person name="Thornton R."/>
            <person name="Saada N."/>
            <person name="Wilczek-Boney K.B."/>
            <person name="Lee S."/>
            <person name="Kovar C."/>
            <person name="Wu Y."/>
            <person name="Scherer S.E."/>
            <person name="Worley K.C."/>
            <person name="Muzny D.M."/>
            <person name="Gibbs R."/>
        </authorList>
    </citation>
    <scope>NUCLEOTIDE SEQUENCE</scope>
    <source>
        <strain evidence="2">Brora</strain>
    </source>
</reference>
<proteinExistence type="predicted"/>
<dbReference type="InterPro" id="IPR015421">
    <property type="entry name" value="PyrdxlP-dep_Trfase_major"/>
</dbReference>
<sequence>MAATPDVASGMKASTSFPQQLGDTCDYAGKMAPELQKEFVRLKGLTYLDHAGATLYAESQLRSVFDDLSQSVYGNPHSHNGSGQMTSEAIDQVRFRRMKNLQEDQKL</sequence>
<organism evidence="1 2">
    <name type="scientific">Strigamia maritima</name>
    <name type="common">European centipede</name>
    <name type="synonym">Geophilus maritimus</name>
    <dbReference type="NCBI Taxonomy" id="126957"/>
    <lineage>
        <taxon>Eukaryota</taxon>
        <taxon>Metazoa</taxon>
        <taxon>Ecdysozoa</taxon>
        <taxon>Arthropoda</taxon>
        <taxon>Myriapoda</taxon>
        <taxon>Chilopoda</taxon>
        <taxon>Pleurostigmophora</taxon>
        <taxon>Geophilomorpha</taxon>
        <taxon>Linotaeniidae</taxon>
        <taxon>Strigamia</taxon>
    </lineage>
</organism>
<keyword evidence="2" id="KW-1185">Reference proteome</keyword>
<reference evidence="1" key="2">
    <citation type="submission" date="2015-02" db="UniProtKB">
        <authorList>
            <consortium name="EnsemblMetazoa"/>
        </authorList>
    </citation>
    <scope>IDENTIFICATION</scope>
</reference>
<dbReference type="AlphaFoldDB" id="T1ISR8"/>
<evidence type="ECO:0000313" key="2">
    <source>
        <dbReference type="Proteomes" id="UP000014500"/>
    </source>
</evidence>